<accession>A0AA37NDC6</accession>
<dbReference type="EMBL" id="BQNZ01000001">
    <property type="protein sequence ID" value="GKH70700.1"/>
    <property type="molecule type" value="Genomic_DNA"/>
</dbReference>
<organism evidence="2 3">
    <name type="scientific">Parabacteroides merdae</name>
    <dbReference type="NCBI Taxonomy" id="46503"/>
    <lineage>
        <taxon>Bacteria</taxon>
        <taxon>Pseudomonadati</taxon>
        <taxon>Bacteroidota</taxon>
        <taxon>Bacteroidia</taxon>
        <taxon>Bacteroidales</taxon>
        <taxon>Tannerellaceae</taxon>
        <taxon>Parabacteroides</taxon>
    </lineage>
</organism>
<dbReference type="RefSeq" id="WP_244063689.1">
    <property type="nucleotide sequence ID" value="NZ_BQNZ01000001.1"/>
</dbReference>
<sequence length="74" mass="7979">MKKVRFLSLAAILALGSFVAPQSASAYTYHVTLPDGTQKSFEAKNSAAAVHHFRANFTKGVLTKRPNGGLLDFL</sequence>
<feature type="signal peptide" evidence="1">
    <location>
        <begin position="1"/>
        <end position="26"/>
    </location>
</feature>
<evidence type="ECO:0000256" key="1">
    <source>
        <dbReference type="SAM" id="SignalP"/>
    </source>
</evidence>
<evidence type="ECO:0000313" key="3">
    <source>
        <dbReference type="Proteomes" id="UP001055114"/>
    </source>
</evidence>
<dbReference type="AlphaFoldDB" id="A0AA37NDC6"/>
<gene>
    <name evidence="2" type="ORF">CE91St3_05630</name>
</gene>
<reference evidence="2" key="1">
    <citation type="submission" date="2022-01" db="EMBL/GenBank/DDBJ databases">
        <title>Novel bile acid biosynthetic pathways are enriched in the microbiome of centenarians.</title>
        <authorList>
            <person name="Sato Y."/>
            <person name="Atarashi K."/>
            <person name="Plichta R.D."/>
            <person name="Arai Y."/>
            <person name="Sasajima S."/>
            <person name="Kearney M.S."/>
            <person name="Suda W."/>
            <person name="Takeshita K."/>
            <person name="Sasaki T."/>
            <person name="Okamoto S."/>
            <person name="Skelly N.A."/>
            <person name="Okamura Y."/>
            <person name="Vlamakis H."/>
            <person name="Li Y."/>
            <person name="Tanoue T."/>
            <person name="Takei H."/>
            <person name="Nittono H."/>
            <person name="Narushima S."/>
            <person name="Irie J."/>
            <person name="Itoh H."/>
            <person name="Moriya K."/>
            <person name="Sugiura Y."/>
            <person name="Suematsu M."/>
            <person name="Moritoki N."/>
            <person name="Shibata S."/>
            <person name="Littman R.D."/>
            <person name="Fischbach A.M."/>
            <person name="Uwamino Y."/>
            <person name="Inoue T."/>
            <person name="Honda A."/>
            <person name="Hattori M."/>
            <person name="Murai T."/>
            <person name="Xavier J.R."/>
            <person name="Hirose N."/>
            <person name="Honda K."/>
        </authorList>
    </citation>
    <scope>NUCLEOTIDE SEQUENCE</scope>
    <source>
        <strain evidence="2">CE91-St3</strain>
    </source>
</reference>
<dbReference type="Proteomes" id="UP001055114">
    <property type="component" value="Unassembled WGS sequence"/>
</dbReference>
<feature type="chain" id="PRO_5041282495" evidence="1">
    <location>
        <begin position="27"/>
        <end position="74"/>
    </location>
</feature>
<keyword evidence="1" id="KW-0732">Signal</keyword>
<name>A0AA37NDC6_9BACT</name>
<comment type="caution">
    <text evidence="2">The sequence shown here is derived from an EMBL/GenBank/DDBJ whole genome shotgun (WGS) entry which is preliminary data.</text>
</comment>
<protein>
    <submittedName>
        <fullName evidence="2">Uncharacterized protein</fullName>
    </submittedName>
</protein>
<proteinExistence type="predicted"/>
<evidence type="ECO:0000313" key="2">
    <source>
        <dbReference type="EMBL" id="GKH70700.1"/>
    </source>
</evidence>